<evidence type="ECO:0000313" key="1">
    <source>
        <dbReference type="EMBL" id="GHH84853.1"/>
    </source>
</evidence>
<dbReference type="Proteomes" id="UP000603708">
    <property type="component" value="Unassembled WGS sequence"/>
</dbReference>
<dbReference type="InterPro" id="IPR015207">
    <property type="entry name" value="DUF1931"/>
</dbReference>
<protein>
    <recommendedName>
        <fullName evidence="3">DUF1931 family protein</fullName>
    </recommendedName>
</protein>
<reference evidence="1" key="1">
    <citation type="journal article" date="2014" name="Int. J. Syst. Evol. Microbiol.">
        <title>Complete genome sequence of Corynebacterium casei LMG S-19264T (=DSM 44701T), isolated from a smear-ripened cheese.</title>
        <authorList>
            <consortium name="US DOE Joint Genome Institute (JGI-PGF)"/>
            <person name="Walter F."/>
            <person name="Albersmeier A."/>
            <person name="Kalinowski J."/>
            <person name="Ruckert C."/>
        </authorList>
    </citation>
    <scope>NUCLEOTIDE SEQUENCE</scope>
    <source>
        <strain evidence="1">JCM 5069</strain>
    </source>
</reference>
<dbReference type="InterPro" id="IPR009072">
    <property type="entry name" value="Histone-fold"/>
</dbReference>
<dbReference type="EMBL" id="BNCD01000016">
    <property type="protein sequence ID" value="GHH84853.1"/>
    <property type="molecule type" value="Genomic_DNA"/>
</dbReference>
<sequence length="149" mass="17090">MPVMGVRRFERFFREAAGLTVDKNDVKAYNDFVNDKIYDFFLIGATRAKANGRDLIEPQDLPVTKGLQECIRDFRKIDQDIELRPLLEELTTRPALEPSASEETNARLPDLAGGVSVALARALRTMDPERRHPLTPQWEHVFDLFHLLL</sequence>
<comment type="caution">
    <text evidence="1">The sequence shown here is derived from an EMBL/GenBank/DDBJ whole genome shotgun (WGS) entry which is preliminary data.</text>
</comment>
<gene>
    <name evidence="1" type="ORF">GCM10018793_50630</name>
</gene>
<dbReference type="AlphaFoldDB" id="A0A919L5H7"/>
<dbReference type="SUPFAM" id="SSF47113">
    <property type="entry name" value="Histone-fold"/>
    <property type="match status" value="1"/>
</dbReference>
<name>A0A919L5H7_9ACTN</name>
<evidence type="ECO:0008006" key="3">
    <source>
        <dbReference type="Google" id="ProtNLM"/>
    </source>
</evidence>
<keyword evidence="2" id="KW-1185">Reference proteome</keyword>
<proteinExistence type="predicted"/>
<organism evidence="1 2">
    <name type="scientific">Streptomyces sulfonofaciens</name>
    <dbReference type="NCBI Taxonomy" id="68272"/>
    <lineage>
        <taxon>Bacteria</taxon>
        <taxon>Bacillati</taxon>
        <taxon>Actinomycetota</taxon>
        <taxon>Actinomycetes</taxon>
        <taxon>Kitasatosporales</taxon>
        <taxon>Streptomycetaceae</taxon>
        <taxon>Streptomyces</taxon>
    </lineage>
</organism>
<dbReference type="Gene3D" id="1.10.20.10">
    <property type="entry name" value="Histone, subunit A"/>
    <property type="match status" value="1"/>
</dbReference>
<accession>A0A919L5H7</accession>
<reference evidence="1" key="2">
    <citation type="submission" date="2020-09" db="EMBL/GenBank/DDBJ databases">
        <authorList>
            <person name="Sun Q."/>
            <person name="Ohkuma M."/>
        </authorList>
    </citation>
    <scope>NUCLEOTIDE SEQUENCE</scope>
    <source>
        <strain evidence="1">JCM 5069</strain>
    </source>
</reference>
<dbReference type="CDD" id="cd22923">
    <property type="entry name" value="HFD_Aq328-like_rpt2"/>
    <property type="match status" value="1"/>
</dbReference>
<dbReference type="GO" id="GO:0046982">
    <property type="term" value="F:protein heterodimerization activity"/>
    <property type="evidence" value="ECO:0007669"/>
    <property type="project" value="InterPro"/>
</dbReference>
<dbReference type="CDD" id="cd22922">
    <property type="entry name" value="HFD_Aq328-like_rpt1"/>
    <property type="match status" value="1"/>
</dbReference>
<evidence type="ECO:0000313" key="2">
    <source>
        <dbReference type="Proteomes" id="UP000603708"/>
    </source>
</evidence>
<dbReference type="Pfam" id="PF09123">
    <property type="entry name" value="DUF1931"/>
    <property type="match status" value="1"/>
</dbReference>
<dbReference type="RefSeq" id="WP_189935841.1">
    <property type="nucleotide sequence ID" value="NZ_BNCD01000016.1"/>
</dbReference>